<dbReference type="AlphaFoldDB" id="B3PHX5"/>
<protein>
    <submittedName>
        <fullName evidence="1">Uncharacterized protein</fullName>
    </submittedName>
</protein>
<reference evidence="1 2" key="1">
    <citation type="journal article" date="2008" name="J. Bacteriol.">
        <title>Insights into plant cell wall degradation from the genome sequence of the soil bacterium Cellvibrio japonicus.</title>
        <authorList>
            <person name="Deboy R.T."/>
            <person name="Mongodin E.F."/>
            <person name="Fouts D.E."/>
            <person name="Tailford L.E."/>
            <person name="Khouri H."/>
            <person name="Emerson J.B."/>
            <person name="Mohamoud Y."/>
            <person name="Watkins K."/>
            <person name="Henrissat B."/>
            <person name="Gilbert H.J."/>
            <person name="Nelson K.E."/>
        </authorList>
    </citation>
    <scope>NUCLEOTIDE SEQUENCE [LARGE SCALE GENOMIC DNA]</scope>
    <source>
        <strain evidence="1 2">Ueda107</strain>
    </source>
</reference>
<keyword evidence="2" id="KW-1185">Reference proteome</keyword>
<dbReference type="Proteomes" id="UP000001036">
    <property type="component" value="Chromosome"/>
</dbReference>
<dbReference type="eggNOG" id="ENOG5030Q47">
    <property type="taxonomic scope" value="Bacteria"/>
</dbReference>
<evidence type="ECO:0000313" key="2">
    <source>
        <dbReference type="Proteomes" id="UP000001036"/>
    </source>
</evidence>
<dbReference type="EMBL" id="CP000934">
    <property type="protein sequence ID" value="ACE84315.1"/>
    <property type="molecule type" value="Genomic_DNA"/>
</dbReference>
<dbReference type="KEGG" id="cja:CJA_3718"/>
<evidence type="ECO:0000313" key="1">
    <source>
        <dbReference type="EMBL" id="ACE84315.1"/>
    </source>
</evidence>
<proteinExistence type="predicted"/>
<gene>
    <name evidence="1" type="ordered locus">CJA_3718</name>
</gene>
<name>B3PHX5_CELJU</name>
<dbReference type="HOGENOM" id="CLU_2354640_0_0_6"/>
<accession>B3PHX5</accession>
<sequence length="96" mass="11059">MTGNAGLYSAMTPTEIEGDTMKKGDNAELNLEFLNNYVLEDEIYLQMDKLQALGALQTLIYSAEETNIVRKHHIHYSLIMEEHLQKLRTLLDQLFD</sequence>
<organism evidence="1 2">
    <name type="scientific">Cellvibrio japonicus (strain Ueda107)</name>
    <name type="common">Pseudomonas fluorescens subsp. cellulosa</name>
    <dbReference type="NCBI Taxonomy" id="498211"/>
    <lineage>
        <taxon>Bacteria</taxon>
        <taxon>Pseudomonadati</taxon>
        <taxon>Pseudomonadota</taxon>
        <taxon>Gammaproteobacteria</taxon>
        <taxon>Cellvibrionales</taxon>
        <taxon>Cellvibrionaceae</taxon>
        <taxon>Cellvibrio</taxon>
    </lineage>
</organism>